<keyword evidence="4" id="KW-0805">Transcription regulation</keyword>
<dbReference type="Gene3D" id="3.30.450.20">
    <property type="entry name" value="PAS domain"/>
    <property type="match status" value="2"/>
</dbReference>
<dbReference type="SMART" id="SM00353">
    <property type="entry name" value="HLH"/>
    <property type="match status" value="1"/>
</dbReference>
<feature type="region of interest" description="Disordered" evidence="10">
    <location>
        <begin position="590"/>
        <end position="637"/>
    </location>
</feature>
<dbReference type="PRINTS" id="PR00785">
    <property type="entry name" value="NCTRNSLOCATR"/>
</dbReference>
<evidence type="ECO:0000259" key="11">
    <source>
        <dbReference type="SMART" id="SM00091"/>
    </source>
</evidence>
<evidence type="ECO:0000313" key="13">
    <source>
        <dbReference type="EMBL" id="WNN25258.1"/>
    </source>
</evidence>
<dbReference type="SMART" id="SM00091">
    <property type="entry name" value="PAS"/>
    <property type="match status" value="2"/>
</dbReference>
<feature type="compositionally biased region" description="Polar residues" evidence="10">
    <location>
        <begin position="509"/>
        <end position="531"/>
    </location>
</feature>
<dbReference type="GO" id="GO:0000977">
    <property type="term" value="F:RNA polymerase II transcription regulatory region sequence-specific DNA binding"/>
    <property type="evidence" value="ECO:0007669"/>
    <property type="project" value="TreeGrafter"/>
</dbReference>
<dbReference type="AlphaFoldDB" id="A0AA96HC86"/>
<dbReference type="CDD" id="cd00130">
    <property type="entry name" value="PAS"/>
    <property type="match status" value="2"/>
</dbReference>
<feature type="region of interest" description="Disordered" evidence="10">
    <location>
        <begin position="430"/>
        <end position="456"/>
    </location>
</feature>
<evidence type="ECO:0000256" key="5">
    <source>
        <dbReference type="ARBA" id="ARBA00023125"/>
    </source>
</evidence>
<dbReference type="GO" id="GO:0000981">
    <property type="term" value="F:DNA-binding transcription factor activity, RNA polymerase II-specific"/>
    <property type="evidence" value="ECO:0007669"/>
    <property type="project" value="TreeGrafter"/>
</dbReference>
<keyword evidence="2" id="KW-0677">Repeat</keyword>
<keyword evidence="8" id="KW-0539">Nucleus</keyword>
<comment type="subcellular location">
    <subcellularLocation>
        <location evidence="1">Nucleus</location>
    </subcellularLocation>
</comment>
<evidence type="ECO:0000256" key="4">
    <source>
        <dbReference type="ARBA" id="ARBA00023015"/>
    </source>
</evidence>
<reference evidence="13" key="1">
    <citation type="journal article" date="2023" name="Geobiology">
        <title>Divergence time estimates for the hypoxia-inducible factor-1 alpha (HIF1a) reveal an ancient emergence of animals in low-oxygen environments.</title>
        <authorList>
            <person name="Belato F.A."/>
            <person name="Mello B."/>
            <person name="Coates C.J."/>
            <person name="Halanych K.M."/>
            <person name="Brown F.D."/>
            <person name="Morandini A.C."/>
            <person name="Leme J.M."/>
            <person name="Trindade R.I.F."/>
            <person name="Costa-Paiva E.M."/>
        </authorList>
    </citation>
    <scope>NUCLEOTIDE SEQUENCE</scope>
    <source>
        <strain evidence="13">Leptos1</strain>
    </source>
</reference>
<dbReference type="InterPro" id="IPR000014">
    <property type="entry name" value="PAS"/>
</dbReference>
<evidence type="ECO:0000256" key="3">
    <source>
        <dbReference type="ARBA" id="ARBA00022843"/>
    </source>
</evidence>
<protein>
    <submittedName>
        <fullName evidence="13">Hypoxia-inducible factor 1</fullName>
    </submittedName>
</protein>
<dbReference type="InterPro" id="IPR013767">
    <property type="entry name" value="PAS_fold"/>
</dbReference>
<dbReference type="InterPro" id="IPR001067">
    <property type="entry name" value="Nuc_translocat"/>
</dbReference>
<evidence type="ECO:0000256" key="8">
    <source>
        <dbReference type="ARBA" id="ARBA00023242"/>
    </source>
</evidence>
<accession>A0AA96HC86</accession>
<organism evidence="13">
    <name type="scientific">Leptosynapta clarki</name>
    <dbReference type="NCBI Taxonomy" id="747474"/>
    <lineage>
        <taxon>Eukaryota</taxon>
        <taxon>Metazoa</taxon>
        <taxon>Echinodermata</taxon>
        <taxon>Eleutherozoa</taxon>
        <taxon>Echinozoa</taxon>
        <taxon>Holothuroidea</taxon>
        <taxon>Apodacea</taxon>
        <taxon>Apodida</taxon>
        <taxon>Synaptidae</taxon>
        <taxon>Leptosynapta</taxon>
    </lineage>
</organism>
<dbReference type="FunFam" id="3.30.450.20:FF:000015">
    <property type="entry name" value="Hypoxia-inducible factor 1-alpha isoform 1"/>
    <property type="match status" value="1"/>
</dbReference>
<dbReference type="NCBIfam" id="TIGR00229">
    <property type="entry name" value="sensory_box"/>
    <property type="match status" value="1"/>
</dbReference>
<dbReference type="PANTHER" id="PTHR23043">
    <property type="entry name" value="HYPOXIA-INDUCIBLE FACTOR 1 ALPHA"/>
    <property type="match status" value="1"/>
</dbReference>
<dbReference type="Pfam" id="PF23171">
    <property type="entry name" value="bHLH_HIF1A"/>
    <property type="match status" value="1"/>
</dbReference>
<evidence type="ECO:0000259" key="12">
    <source>
        <dbReference type="SMART" id="SM00353"/>
    </source>
</evidence>
<dbReference type="InterPro" id="IPR001610">
    <property type="entry name" value="PAC"/>
</dbReference>
<keyword evidence="7" id="KW-0804">Transcription</keyword>
<dbReference type="GO" id="GO:0005667">
    <property type="term" value="C:transcription regulator complex"/>
    <property type="evidence" value="ECO:0007669"/>
    <property type="project" value="InterPro"/>
</dbReference>
<dbReference type="InterPro" id="IPR036638">
    <property type="entry name" value="HLH_DNA-bd_sf"/>
</dbReference>
<evidence type="ECO:0000256" key="2">
    <source>
        <dbReference type="ARBA" id="ARBA00022737"/>
    </source>
</evidence>
<dbReference type="SUPFAM" id="SSF47459">
    <property type="entry name" value="HLH, helix-loop-helix DNA-binding domain"/>
    <property type="match status" value="1"/>
</dbReference>
<dbReference type="GO" id="GO:0005634">
    <property type="term" value="C:nucleus"/>
    <property type="evidence" value="ECO:0007669"/>
    <property type="project" value="UniProtKB-SubCell"/>
</dbReference>
<name>A0AA96HC86_9ECHN</name>
<dbReference type="InterPro" id="IPR035965">
    <property type="entry name" value="PAS-like_dom_sf"/>
</dbReference>
<dbReference type="SMART" id="SM00086">
    <property type="entry name" value="PAC"/>
    <property type="match status" value="1"/>
</dbReference>
<feature type="region of interest" description="Disordered" evidence="10">
    <location>
        <begin position="1"/>
        <end position="22"/>
    </location>
</feature>
<feature type="region of interest" description="Disordered" evidence="10">
    <location>
        <begin position="658"/>
        <end position="678"/>
    </location>
</feature>
<dbReference type="GO" id="GO:0046983">
    <property type="term" value="F:protein dimerization activity"/>
    <property type="evidence" value="ECO:0007669"/>
    <property type="project" value="InterPro"/>
</dbReference>
<evidence type="ECO:0000256" key="1">
    <source>
        <dbReference type="ARBA" id="ARBA00004123"/>
    </source>
</evidence>
<keyword evidence="5" id="KW-0238">DNA-binding</keyword>
<feature type="domain" description="BHLH" evidence="12">
    <location>
        <begin position="20"/>
        <end position="75"/>
    </location>
</feature>
<evidence type="ECO:0000256" key="6">
    <source>
        <dbReference type="ARBA" id="ARBA00023159"/>
    </source>
</evidence>
<keyword evidence="9" id="KW-0379">Hydroxylation</keyword>
<dbReference type="EMBL" id="OQ354993">
    <property type="protein sequence ID" value="WNN25258.1"/>
    <property type="molecule type" value="mRNA"/>
</dbReference>
<evidence type="ECO:0000256" key="10">
    <source>
        <dbReference type="SAM" id="MobiDB-lite"/>
    </source>
</evidence>
<dbReference type="InterPro" id="IPR011598">
    <property type="entry name" value="bHLH_dom"/>
</dbReference>
<dbReference type="PANTHER" id="PTHR23043:SF17">
    <property type="entry name" value="PROTEIN SIMILAR"/>
    <property type="match status" value="1"/>
</dbReference>
<dbReference type="FunFam" id="3.30.450.20:FF:000005">
    <property type="entry name" value="Hypoxia-inducible factor 1 subunit alpha"/>
    <property type="match status" value="1"/>
</dbReference>
<keyword evidence="3" id="KW-0832">Ubl conjugation</keyword>
<dbReference type="GO" id="GO:0071456">
    <property type="term" value="P:cellular response to hypoxia"/>
    <property type="evidence" value="ECO:0007669"/>
    <property type="project" value="TreeGrafter"/>
</dbReference>
<feature type="domain" description="PAS" evidence="11">
    <location>
        <begin position="237"/>
        <end position="303"/>
    </location>
</feature>
<dbReference type="Pfam" id="PF14598">
    <property type="entry name" value="PAS_11"/>
    <property type="match status" value="1"/>
</dbReference>
<evidence type="ECO:0000256" key="7">
    <source>
        <dbReference type="ARBA" id="ARBA00023163"/>
    </source>
</evidence>
<sequence length="888" mass="98026">MSTSSKDRRRNSEKRKEKSRNAARCRRGKETEIFYELSHLLPLPHTVCSTLDKAGIMRIALGYLKIRKLLQGEKGKEEKENIKDLDEKQLTFQKIVDTYYPKALEGFLLVLSREGDIIYISENVSKYLGLSQIDLLGQSIYEFAHPCDHDEIKEQLSDRPGLNYITAKPEREHHSFWMRLKCTVTAKGKNVNLKSATYKVIQCTGHIRLSESESTAHGYRKPPVPCMVMIGSPIPHPSNIETPLDSKTFLTRHSMDMKFTDCDERIEELIGYAPDDLVGRSFYDFHHALDGSLIERSHRNLFSKGQTSTGQYRFLAKKGGYVWLETQATVISNNKTNKPECVVCVNYVLSGTENGDVPISIDQYQGDVGGVQMSTEKVFAPRMANMTSDFPVWLSGEDESTSEGDLLQYLAPTAGDTMIPLDFSSVTEKKEEESKVSSETYVPFNPFSRPEKGGEAGTETFIPYEPFGRQVDATKVNKPLFSSGPVMFGQPQAMVDIPPKELDLVDKNSPLNSSRDPLLTNQPEPDLTQNPAKKQICNLLPDDDDLLSMYAPFIPMGEEMDLMPDVLANTDPSETWQPADPFSLVLGSDVTPFGSKNQDQTSQFSTLTAPGQARSPPALISSPELSDPASPFSGSSFGDSMPDLCSVSSFGFSPSGIDYRKNISPSTTPPVRQGYETPRETTPQILRIITSPQKQTPLLNIRGGIAGGAKQIFIRPAAPNQPGTPIILTTRGAIFDNNGHPQLKRKLQQLTIDTGQPQKFTIISRKGMSNGSALVKQEPHRLLETRGKKICRLTPNTRLVPNLNQGGLLPSASPDFVHSQLLQIVAQKVSNQNGLLQSTQEAKATGPLSSVTQNQLQLGMLPFLSPGDVAASELSSADDIFKAFGIDT</sequence>
<dbReference type="CDD" id="cd11433">
    <property type="entry name" value="bHLH-PAS_HIF"/>
    <property type="match status" value="1"/>
</dbReference>
<feature type="region of interest" description="Disordered" evidence="10">
    <location>
        <begin position="503"/>
        <end position="531"/>
    </location>
</feature>
<dbReference type="Pfam" id="PF00989">
    <property type="entry name" value="PAS"/>
    <property type="match status" value="1"/>
</dbReference>
<feature type="domain" description="PAS" evidence="11">
    <location>
        <begin position="90"/>
        <end position="161"/>
    </location>
</feature>
<evidence type="ECO:0000256" key="9">
    <source>
        <dbReference type="ARBA" id="ARBA00023278"/>
    </source>
</evidence>
<proteinExistence type="evidence at transcript level"/>
<feature type="compositionally biased region" description="Polar residues" evidence="10">
    <location>
        <begin position="594"/>
        <end position="609"/>
    </location>
</feature>
<dbReference type="GO" id="GO:0005737">
    <property type="term" value="C:cytoplasm"/>
    <property type="evidence" value="ECO:0007669"/>
    <property type="project" value="InterPro"/>
</dbReference>
<keyword evidence="6" id="KW-0010">Activator</keyword>
<dbReference type="SUPFAM" id="SSF55785">
    <property type="entry name" value="PYP-like sensor domain (PAS domain)"/>
    <property type="match status" value="2"/>
</dbReference>